<gene>
    <name evidence="1" type="ORF">DC346_04155</name>
</gene>
<evidence type="ECO:0008006" key="3">
    <source>
        <dbReference type="Google" id="ProtNLM"/>
    </source>
</evidence>
<dbReference type="EMBL" id="QEWH01000022">
    <property type="protein sequence ID" value="RBA49103.1"/>
    <property type="molecule type" value="Genomic_DNA"/>
</dbReference>
<dbReference type="AlphaFoldDB" id="A0A365PLQ4"/>
<dbReference type="InterPro" id="IPR026325">
    <property type="entry name" value="DUF932"/>
</dbReference>
<protein>
    <recommendedName>
        <fullName evidence="3">DUF932 domain-containing protein</fullName>
    </recommendedName>
</protein>
<evidence type="ECO:0000313" key="1">
    <source>
        <dbReference type="EMBL" id="RBA49103.1"/>
    </source>
</evidence>
<comment type="caution">
    <text evidence="1">The sequence shown here is derived from an EMBL/GenBank/DDBJ whole genome shotgun (WGS) entry which is preliminary data.</text>
</comment>
<dbReference type="NCBIfam" id="TIGR03299">
    <property type="entry name" value="LGT_TIGR03299"/>
    <property type="match status" value="1"/>
</dbReference>
<dbReference type="STRING" id="40215.BVL33_05960"/>
<sequence>MAHLVETMAFTGQTPWHGLGNQLTPNQPIEVWAQQAGMDWRIESSDVSYMAKNQRGQNIILPFEEQRVLYRSDTHAPLSVVSQRFQEVQPQDILEFYRDLTEQSGFELETAGVLKGGKKFWALAKTGQTSALKGKDVSNGYILLATACDGTLATTAQFTSIRVVCNNTLAIALKAQNAGSNNTGVVKVPHSTRFDAEKVKQQLGISVRAWDEHMYEMKQLSQRKVTQQEAAAYFDAVFNNSNLSVADQEDSIIQYYRNAALPKATIPVTSSISKSDNKTEPNGRAMSKVMTMFNGHGRGAELSSAKDTAYGLLCSITEFVDHERRAMSTDHRLDSAWFGAGAAIKQRGLEQALRMMA</sequence>
<accession>A0A365PLQ4</accession>
<reference evidence="1 2" key="1">
    <citation type="submission" date="2018-04" db="EMBL/GenBank/DDBJ databases">
        <title>Acinetobacter junii Genome sequencing and assembly.</title>
        <authorList>
            <person name="Su J."/>
            <person name="Rensing C."/>
            <person name="Mazhar H.S."/>
        </authorList>
    </citation>
    <scope>NUCLEOTIDE SEQUENCE [LARGE SCALE GENOMIC DNA]</scope>
    <source>
        <strain evidence="1 2">SC22</strain>
    </source>
</reference>
<organism evidence="1 2">
    <name type="scientific">Acinetobacter junii</name>
    <dbReference type="NCBI Taxonomy" id="40215"/>
    <lineage>
        <taxon>Bacteria</taxon>
        <taxon>Pseudomonadati</taxon>
        <taxon>Pseudomonadota</taxon>
        <taxon>Gammaproteobacteria</taxon>
        <taxon>Moraxellales</taxon>
        <taxon>Moraxellaceae</taxon>
        <taxon>Acinetobacter</taxon>
    </lineage>
</organism>
<dbReference type="InterPro" id="IPR017686">
    <property type="entry name" value="Phg/plasmid-like_prot"/>
</dbReference>
<dbReference type="Proteomes" id="UP000253688">
    <property type="component" value="Unassembled WGS sequence"/>
</dbReference>
<dbReference type="Pfam" id="PF06067">
    <property type="entry name" value="DUF932"/>
    <property type="match status" value="2"/>
</dbReference>
<name>A0A365PLQ4_ACIJU</name>
<evidence type="ECO:0000313" key="2">
    <source>
        <dbReference type="Proteomes" id="UP000253688"/>
    </source>
</evidence>
<proteinExistence type="predicted"/>
<dbReference type="RefSeq" id="WP_112986855.1">
    <property type="nucleotide sequence ID" value="NZ_CP131470.1"/>
</dbReference>